<dbReference type="NCBIfam" id="TIGR01726">
    <property type="entry name" value="HEQRo_perm_3TM"/>
    <property type="match status" value="1"/>
</dbReference>
<feature type="transmembrane region" description="Helical" evidence="8">
    <location>
        <begin position="182"/>
        <end position="200"/>
    </location>
</feature>
<dbReference type="GO" id="GO:0006865">
    <property type="term" value="P:amino acid transport"/>
    <property type="evidence" value="ECO:0007669"/>
    <property type="project" value="TreeGrafter"/>
</dbReference>
<dbReference type="AlphaFoldDB" id="A0A842HPB4"/>
<feature type="transmembrane region" description="Helical" evidence="8">
    <location>
        <begin position="257"/>
        <end position="278"/>
    </location>
</feature>
<evidence type="ECO:0000313" key="11">
    <source>
        <dbReference type="Proteomes" id="UP000545386"/>
    </source>
</evidence>
<organism evidence="10 11">
    <name type="scientific">Pusillimonas minor</name>
    <dbReference type="NCBI Taxonomy" id="2697024"/>
    <lineage>
        <taxon>Bacteria</taxon>
        <taxon>Pseudomonadati</taxon>
        <taxon>Pseudomonadota</taxon>
        <taxon>Betaproteobacteria</taxon>
        <taxon>Burkholderiales</taxon>
        <taxon>Alcaligenaceae</taxon>
        <taxon>Pusillimonas</taxon>
    </lineage>
</organism>
<dbReference type="InterPro" id="IPR010065">
    <property type="entry name" value="AA_ABC_transptr_permease_3TM"/>
</dbReference>
<dbReference type="Proteomes" id="UP000545386">
    <property type="component" value="Unassembled WGS sequence"/>
</dbReference>
<keyword evidence="7 8" id="KW-0472">Membrane</keyword>
<evidence type="ECO:0000256" key="8">
    <source>
        <dbReference type="RuleBase" id="RU363032"/>
    </source>
</evidence>
<name>A0A842HPB4_9BURK</name>
<feature type="transmembrane region" description="Helical" evidence="8">
    <location>
        <begin position="12"/>
        <end position="32"/>
    </location>
</feature>
<dbReference type="GO" id="GO:0022857">
    <property type="term" value="F:transmembrane transporter activity"/>
    <property type="evidence" value="ECO:0007669"/>
    <property type="project" value="InterPro"/>
</dbReference>
<dbReference type="InterPro" id="IPR000515">
    <property type="entry name" value="MetI-like"/>
</dbReference>
<dbReference type="SUPFAM" id="SSF161098">
    <property type="entry name" value="MetI-like"/>
    <property type="match status" value="1"/>
</dbReference>
<dbReference type="InterPro" id="IPR043429">
    <property type="entry name" value="ArtM/GltK/GlnP/TcyL/YhdX-like"/>
</dbReference>
<evidence type="ECO:0000256" key="3">
    <source>
        <dbReference type="ARBA" id="ARBA00022448"/>
    </source>
</evidence>
<sequence length="340" mass="37136">MSRLRLLVASPFNTVLTVLCAGLLLALVPPALDWLWLSASFGATDAQGCREAGGACWSFIAHKYRLILFGVYPYDEQWRPLLASVLLVGLVAFSCVRAFWRKWLALVWLVALALVGVLMWGGVFGLSWVENRLWGGLPLTLVLAVFGVGLAFPLGVLLALGRASDMPAVRVLCVTYIELIRGVPLISLLFMASVMLPLFLPEGITIDKLLRAQLAIVLFVAAYIAETVRGGLQAVPPGQYAAADSLGLGYWQKMNTIILPQALGTVVGPLVGIFISLFKDTSLVVVIGVFDLTQAAKTALADAQWQGFSTEAYLFIAAIYFVFCYAMSRYSRTLERRWQP</sequence>
<keyword evidence="11" id="KW-1185">Reference proteome</keyword>
<keyword evidence="5 8" id="KW-0812">Transmembrane</keyword>
<evidence type="ECO:0000259" key="9">
    <source>
        <dbReference type="PROSITE" id="PS50928"/>
    </source>
</evidence>
<comment type="caution">
    <text evidence="10">The sequence shown here is derived from an EMBL/GenBank/DDBJ whole genome shotgun (WGS) entry which is preliminary data.</text>
</comment>
<keyword evidence="6 8" id="KW-1133">Transmembrane helix</keyword>
<proteinExistence type="inferred from homology"/>
<evidence type="ECO:0000256" key="6">
    <source>
        <dbReference type="ARBA" id="ARBA00022989"/>
    </source>
</evidence>
<evidence type="ECO:0000256" key="1">
    <source>
        <dbReference type="ARBA" id="ARBA00004429"/>
    </source>
</evidence>
<feature type="transmembrane region" description="Helical" evidence="8">
    <location>
        <begin position="141"/>
        <end position="161"/>
    </location>
</feature>
<dbReference type="EMBL" id="JACJUU010000006">
    <property type="protein sequence ID" value="MBC2770113.1"/>
    <property type="molecule type" value="Genomic_DNA"/>
</dbReference>
<reference evidence="10 11" key="1">
    <citation type="submission" date="2020-08" db="EMBL/GenBank/DDBJ databases">
        <title>Paraeoetvoesia sp. YC-7-48 draft genome sequence.</title>
        <authorList>
            <person name="Yao L."/>
        </authorList>
    </citation>
    <scope>NUCLEOTIDE SEQUENCE [LARGE SCALE GENOMIC DNA]</scope>
    <source>
        <strain evidence="11">YC-7-48</strain>
    </source>
</reference>
<comment type="subcellular location">
    <subcellularLocation>
        <location evidence="1">Cell inner membrane</location>
        <topology evidence="1">Multi-pass membrane protein</topology>
    </subcellularLocation>
    <subcellularLocation>
        <location evidence="8">Cell membrane</location>
        <topology evidence="8">Multi-pass membrane protein</topology>
    </subcellularLocation>
</comment>
<dbReference type="CDD" id="cd06261">
    <property type="entry name" value="TM_PBP2"/>
    <property type="match status" value="1"/>
</dbReference>
<dbReference type="Pfam" id="PF00528">
    <property type="entry name" value="BPD_transp_1"/>
    <property type="match status" value="1"/>
</dbReference>
<dbReference type="Gene3D" id="1.10.3720.10">
    <property type="entry name" value="MetI-like"/>
    <property type="match status" value="1"/>
</dbReference>
<evidence type="ECO:0000256" key="5">
    <source>
        <dbReference type="ARBA" id="ARBA00022692"/>
    </source>
</evidence>
<feature type="transmembrane region" description="Helical" evidence="8">
    <location>
        <begin position="212"/>
        <end position="232"/>
    </location>
</feature>
<protein>
    <submittedName>
        <fullName evidence="10">Amino acid ABC transporter permease</fullName>
    </submittedName>
</protein>
<evidence type="ECO:0000313" key="10">
    <source>
        <dbReference type="EMBL" id="MBC2770113.1"/>
    </source>
</evidence>
<accession>A0A842HPB4</accession>
<gene>
    <name evidence="10" type="ORF">GTU67_09345</name>
</gene>
<dbReference type="RefSeq" id="WP_185779809.1">
    <property type="nucleotide sequence ID" value="NZ_JACJUU010000006.1"/>
</dbReference>
<comment type="similarity">
    <text evidence="2">Belongs to the binding-protein-dependent transport system permease family. HisMQ subfamily.</text>
</comment>
<evidence type="ECO:0000256" key="7">
    <source>
        <dbReference type="ARBA" id="ARBA00023136"/>
    </source>
</evidence>
<feature type="transmembrane region" description="Helical" evidence="8">
    <location>
        <begin position="312"/>
        <end position="328"/>
    </location>
</feature>
<evidence type="ECO:0000256" key="4">
    <source>
        <dbReference type="ARBA" id="ARBA00022475"/>
    </source>
</evidence>
<dbReference type="GO" id="GO:0043190">
    <property type="term" value="C:ATP-binding cassette (ABC) transporter complex"/>
    <property type="evidence" value="ECO:0007669"/>
    <property type="project" value="InterPro"/>
</dbReference>
<keyword evidence="3 8" id="KW-0813">Transport</keyword>
<dbReference type="PANTHER" id="PTHR30614:SF41">
    <property type="entry name" value="INNER MEMBRANE AMINO-ACID ABC TRANSPORTER PERMEASE PROTEIN YHDY"/>
    <property type="match status" value="1"/>
</dbReference>
<feature type="transmembrane region" description="Helical" evidence="8">
    <location>
        <begin position="107"/>
        <end position="129"/>
    </location>
</feature>
<dbReference type="PANTHER" id="PTHR30614">
    <property type="entry name" value="MEMBRANE COMPONENT OF AMINO ACID ABC TRANSPORTER"/>
    <property type="match status" value="1"/>
</dbReference>
<feature type="domain" description="ABC transmembrane type-1" evidence="9">
    <location>
        <begin position="137"/>
        <end position="331"/>
    </location>
</feature>
<evidence type="ECO:0000256" key="2">
    <source>
        <dbReference type="ARBA" id="ARBA00010072"/>
    </source>
</evidence>
<dbReference type="PROSITE" id="PS50928">
    <property type="entry name" value="ABC_TM1"/>
    <property type="match status" value="1"/>
</dbReference>
<dbReference type="InterPro" id="IPR035906">
    <property type="entry name" value="MetI-like_sf"/>
</dbReference>
<keyword evidence="4" id="KW-1003">Cell membrane</keyword>
<feature type="transmembrane region" description="Helical" evidence="8">
    <location>
        <begin position="81"/>
        <end position="100"/>
    </location>
</feature>